<dbReference type="Gene3D" id="3.90.79.10">
    <property type="entry name" value="Nucleoside Triphosphate Pyrophosphohydrolase"/>
    <property type="match status" value="1"/>
</dbReference>
<dbReference type="SUPFAM" id="SSF55811">
    <property type="entry name" value="Nudix"/>
    <property type="match status" value="1"/>
</dbReference>
<organism evidence="3 4">
    <name type="scientific">Actinokineospora auranticolor</name>
    <dbReference type="NCBI Taxonomy" id="155976"/>
    <lineage>
        <taxon>Bacteria</taxon>
        <taxon>Bacillati</taxon>
        <taxon>Actinomycetota</taxon>
        <taxon>Actinomycetes</taxon>
        <taxon>Pseudonocardiales</taxon>
        <taxon>Pseudonocardiaceae</taxon>
        <taxon>Actinokineospora</taxon>
    </lineage>
</organism>
<reference evidence="3 4" key="1">
    <citation type="submission" date="2018-02" db="EMBL/GenBank/DDBJ databases">
        <title>Genomic Encyclopedia of Archaeal and Bacterial Type Strains, Phase II (KMG-II): from individual species to whole genera.</title>
        <authorList>
            <person name="Goeker M."/>
        </authorList>
    </citation>
    <scope>NUCLEOTIDE SEQUENCE [LARGE SCALE GENOMIC DNA]</scope>
    <source>
        <strain evidence="3 4">YU 961-1</strain>
    </source>
</reference>
<evidence type="ECO:0000256" key="1">
    <source>
        <dbReference type="ARBA" id="ARBA00022801"/>
    </source>
</evidence>
<dbReference type="CDD" id="cd18873">
    <property type="entry name" value="NUDIX_NadM_like"/>
    <property type="match status" value="1"/>
</dbReference>
<keyword evidence="1" id="KW-0378">Hydrolase</keyword>
<dbReference type="InterPro" id="IPR020084">
    <property type="entry name" value="NUDIX_hydrolase_CS"/>
</dbReference>
<dbReference type="InterPro" id="IPR036390">
    <property type="entry name" value="WH_DNA-bd_sf"/>
</dbReference>
<sequence>MTPRDRVLVHFTADLVILTIRGGALHVLLVERANEPFAGLLALPGGFLRGAETVRQAAERELREETGVDPATLHLEQVGVYSAPDRDPRPRRVITCAFLAIAPDLPVPTAGSDARSARWTPVDDLLGGATRLAFDHDQVLADAVEQAREKLRFSTVATVFCEPEFTISDLREVYEAVWGVELDRPNFHRKVTDADGFIIPTDGKRAVPTGRPARLYRAGPADVLDPPMARTARTRPRF</sequence>
<dbReference type="InterPro" id="IPR036388">
    <property type="entry name" value="WH-like_DNA-bd_sf"/>
</dbReference>
<dbReference type="Gene3D" id="1.10.10.10">
    <property type="entry name" value="Winged helix-like DNA-binding domain superfamily/Winged helix DNA-binding domain"/>
    <property type="match status" value="1"/>
</dbReference>
<dbReference type="InterPro" id="IPR015797">
    <property type="entry name" value="NUDIX_hydrolase-like_dom_sf"/>
</dbReference>
<feature type="domain" description="Nudix hydrolase" evidence="2">
    <location>
        <begin position="9"/>
        <end position="146"/>
    </location>
</feature>
<dbReference type="InterPro" id="IPR054105">
    <property type="entry name" value="WHD_NrtR"/>
</dbReference>
<dbReference type="SUPFAM" id="SSF46785">
    <property type="entry name" value="Winged helix' DNA-binding domain"/>
    <property type="match status" value="1"/>
</dbReference>
<name>A0A2S6GBF4_9PSEU</name>
<evidence type="ECO:0000313" key="3">
    <source>
        <dbReference type="EMBL" id="PPK61003.1"/>
    </source>
</evidence>
<evidence type="ECO:0000313" key="4">
    <source>
        <dbReference type="Proteomes" id="UP000239203"/>
    </source>
</evidence>
<dbReference type="PANTHER" id="PTHR43736">
    <property type="entry name" value="ADP-RIBOSE PYROPHOSPHATASE"/>
    <property type="match status" value="1"/>
</dbReference>
<dbReference type="InterPro" id="IPR000086">
    <property type="entry name" value="NUDIX_hydrolase_dom"/>
</dbReference>
<dbReference type="RefSeq" id="WP_104483596.1">
    <property type="nucleotide sequence ID" value="NZ_CP154825.1"/>
</dbReference>
<evidence type="ECO:0000259" key="2">
    <source>
        <dbReference type="PROSITE" id="PS51462"/>
    </source>
</evidence>
<gene>
    <name evidence="3" type="ORF">CLV40_14517</name>
</gene>
<comment type="caution">
    <text evidence="3">The sequence shown here is derived from an EMBL/GenBank/DDBJ whole genome shotgun (WGS) entry which is preliminary data.</text>
</comment>
<accession>A0A2S6GBF4</accession>
<dbReference type="AlphaFoldDB" id="A0A2S6GBF4"/>
<dbReference type="PANTHER" id="PTHR43736:SF4">
    <property type="entry name" value="SLR1690 PROTEIN"/>
    <property type="match status" value="1"/>
</dbReference>
<dbReference type="PROSITE" id="PS00893">
    <property type="entry name" value="NUDIX_BOX"/>
    <property type="match status" value="1"/>
</dbReference>
<dbReference type="PROSITE" id="PS51462">
    <property type="entry name" value="NUDIX"/>
    <property type="match status" value="1"/>
</dbReference>
<protein>
    <submittedName>
        <fullName evidence="3">8-oxo-dGTP diphosphatase</fullName>
    </submittedName>
</protein>
<keyword evidence="4" id="KW-1185">Reference proteome</keyword>
<proteinExistence type="predicted"/>
<dbReference type="Pfam" id="PF21906">
    <property type="entry name" value="WHD_NrtR"/>
    <property type="match status" value="1"/>
</dbReference>
<dbReference type="Pfam" id="PF00293">
    <property type="entry name" value="NUDIX"/>
    <property type="match status" value="1"/>
</dbReference>
<dbReference type="Proteomes" id="UP000239203">
    <property type="component" value="Unassembled WGS sequence"/>
</dbReference>
<dbReference type="EMBL" id="PTIX01000045">
    <property type="protein sequence ID" value="PPK61003.1"/>
    <property type="molecule type" value="Genomic_DNA"/>
</dbReference>
<dbReference type="GO" id="GO:0016787">
    <property type="term" value="F:hydrolase activity"/>
    <property type="evidence" value="ECO:0007669"/>
    <property type="project" value="UniProtKB-KW"/>
</dbReference>
<dbReference type="OrthoDB" id="9786141at2"/>